<keyword evidence="4 6" id="KW-0472">Membrane</keyword>
<feature type="transmembrane region" description="Helical" evidence="6">
    <location>
        <begin position="32"/>
        <end position="53"/>
    </location>
</feature>
<protein>
    <recommendedName>
        <fullName evidence="7">Rhodopsin domain-containing protein</fullName>
    </recommendedName>
</protein>
<dbReference type="PANTHER" id="PTHR33048">
    <property type="entry name" value="PTH11-LIKE INTEGRAL MEMBRANE PROTEIN (AFU_ORTHOLOGUE AFUA_5G11245)"/>
    <property type="match status" value="1"/>
</dbReference>
<proteinExistence type="inferred from homology"/>
<dbReference type="AlphaFoldDB" id="A0A5N6H794"/>
<accession>A0A5N6H794</accession>
<comment type="similarity">
    <text evidence="5">Belongs to the SAT4 family.</text>
</comment>
<dbReference type="GO" id="GO:0016020">
    <property type="term" value="C:membrane"/>
    <property type="evidence" value="ECO:0007669"/>
    <property type="project" value="UniProtKB-SubCell"/>
</dbReference>
<feature type="transmembrane region" description="Helical" evidence="6">
    <location>
        <begin position="144"/>
        <end position="165"/>
    </location>
</feature>
<dbReference type="VEuPathDB" id="FungiDB:F9C07_2232376"/>
<evidence type="ECO:0000256" key="2">
    <source>
        <dbReference type="ARBA" id="ARBA00022692"/>
    </source>
</evidence>
<feature type="transmembrane region" description="Helical" evidence="6">
    <location>
        <begin position="108"/>
        <end position="132"/>
    </location>
</feature>
<feature type="transmembrane region" description="Helical" evidence="6">
    <location>
        <begin position="65"/>
        <end position="88"/>
    </location>
</feature>
<sequence>MIDIMYSSGDLLPRQAAAASANIPSDSRAPHILAIVGSLTGLSGLLVALRCYVRLFLLRKFLPDDGVIVASLLCAFGVLACFIGESHHGVGLFSDDIKPEDFQILSEYMFYHAIVIVLGISLVKVSLALFLLRFASPNKNLKRFITGALVFLIIFTVACILTLIFQCLPVRAAWDFSLRENARCYSMKTYLSIGEFNSAINIATDFVFATLPAFMFYKVQVNKRTRVSLMGILSLGYFACAAGIVKTVLQSQIFDEPDPYRDCQYLIWNCIELNVGIIAASFPTIKPLVKSVIGTTLSFTSGVRSGKRNGQGYHTTSIVFRSGPLTGLIGGVKRT</sequence>
<dbReference type="EMBL" id="ML734565">
    <property type="protein sequence ID" value="KAB8250396.1"/>
    <property type="molecule type" value="Genomic_DNA"/>
</dbReference>
<gene>
    <name evidence="8" type="ORF">BDV35DRAFT_79185</name>
</gene>
<evidence type="ECO:0000256" key="4">
    <source>
        <dbReference type="ARBA" id="ARBA00023136"/>
    </source>
</evidence>
<evidence type="ECO:0000256" key="6">
    <source>
        <dbReference type="SAM" id="Phobius"/>
    </source>
</evidence>
<keyword evidence="3 6" id="KW-1133">Transmembrane helix</keyword>
<evidence type="ECO:0000256" key="1">
    <source>
        <dbReference type="ARBA" id="ARBA00004141"/>
    </source>
</evidence>
<dbReference type="Pfam" id="PF20684">
    <property type="entry name" value="Fung_rhodopsin"/>
    <property type="match status" value="1"/>
</dbReference>
<dbReference type="VEuPathDB" id="FungiDB:AFLA_002309"/>
<dbReference type="Proteomes" id="UP000325434">
    <property type="component" value="Unassembled WGS sequence"/>
</dbReference>
<feature type="transmembrane region" description="Helical" evidence="6">
    <location>
        <begin position="196"/>
        <end position="217"/>
    </location>
</feature>
<dbReference type="PANTHER" id="PTHR33048:SF167">
    <property type="entry name" value="INTEGRAL MEMBRANE PROTEIN"/>
    <property type="match status" value="1"/>
</dbReference>
<evidence type="ECO:0000259" key="7">
    <source>
        <dbReference type="Pfam" id="PF20684"/>
    </source>
</evidence>
<evidence type="ECO:0000256" key="3">
    <source>
        <dbReference type="ARBA" id="ARBA00022989"/>
    </source>
</evidence>
<reference evidence="8" key="1">
    <citation type="submission" date="2019-04" db="EMBL/GenBank/DDBJ databases">
        <title>Friends and foes A comparative genomics study of 23 Aspergillus species from section Flavi.</title>
        <authorList>
            <consortium name="DOE Joint Genome Institute"/>
            <person name="Kjaerbolling I."/>
            <person name="Vesth T."/>
            <person name="Frisvad J.C."/>
            <person name="Nybo J.L."/>
            <person name="Theobald S."/>
            <person name="Kildgaard S."/>
            <person name="Isbrandt T."/>
            <person name="Kuo A."/>
            <person name="Sato A."/>
            <person name="Lyhne E.K."/>
            <person name="Kogle M.E."/>
            <person name="Wiebenga A."/>
            <person name="Kun R.S."/>
            <person name="Lubbers R.J."/>
            <person name="Makela M.R."/>
            <person name="Barry K."/>
            <person name="Chovatia M."/>
            <person name="Clum A."/>
            <person name="Daum C."/>
            <person name="Haridas S."/>
            <person name="He G."/>
            <person name="LaButti K."/>
            <person name="Lipzen A."/>
            <person name="Mondo S."/>
            <person name="Riley R."/>
            <person name="Salamov A."/>
            <person name="Simmons B.A."/>
            <person name="Magnuson J.K."/>
            <person name="Henrissat B."/>
            <person name="Mortensen U.H."/>
            <person name="Larsen T.O."/>
            <person name="Devries R.P."/>
            <person name="Grigoriev I.V."/>
            <person name="Machida M."/>
            <person name="Baker S.E."/>
            <person name="Andersen M.R."/>
        </authorList>
    </citation>
    <scope>NUCLEOTIDE SEQUENCE [LARGE SCALE GENOMIC DNA]</scope>
    <source>
        <strain evidence="8">CBS 121.62</strain>
    </source>
</reference>
<organism evidence="8">
    <name type="scientific">Aspergillus flavus</name>
    <dbReference type="NCBI Taxonomy" id="5059"/>
    <lineage>
        <taxon>Eukaryota</taxon>
        <taxon>Fungi</taxon>
        <taxon>Dikarya</taxon>
        <taxon>Ascomycota</taxon>
        <taxon>Pezizomycotina</taxon>
        <taxon>Eurotiomycetes</taxon>
        <taxon>Eurotiomycetidae</taxon>
        <taxon>Eurotiales</taxon>
        <taxon>Aspergillaceae</taxon>
        <taxon>Aspergillus</taxon>
        <taxon>Aspergillus subgen. Circumdati</taxon>
    </lineage>
</organism>
<comment type="subcellular location">
    <subcellularLocation>
        <location evidence="1">Membrane</location>
        <topology evidence="1">Multi-pass membrane protein</topology>
    </subcellularLocation>
</comment>
<name>A0A5N6H794_ASPFL</name>
<keyword evidence="2 6" id="KW-0812">Transmembrane</keyword>
<evidence type="ECO:0000313" key="8">
    <source>
        <dbReference type="EMBL" id="KAB8250396.1"/>
    </source>
</evidence>
<feature type="transmembrane region" description="Helical" evidence="6">
    <location>
        <begin position="229"/>
        <end position="249"/>
    </location>
</feature>
<evidence type="ECO:0000256" key="5">
    <source>
        <dbReference type="ARBA" id="ARBA00038359"/>
    </source>
</evidence>
<dbReference type="InterPro" id="IPR052337">
    <property type="entry name" value="SAT4-like"/>
</dbReference>
<dbReference type="InterPro" id="IPR049326">
    <property type="entry name" value="Rhodopsin_dom_fungi"/>
</dbReference>
<feature type="domain" description="Rhodopsin" evidence="7">
    <location>
        <begin position="49"/>
        <end position="290"/>
    </location>
</feature>